<evidence type="ECO:0000313" key="3">
    <source>
        <dbReference type="Proteomes" id="UP001152562"/>
    </source>
</evidence>
<dbReference type="Proteomes" id="UP001152562">
    <property type="component" value="Unassembled WGS sequence"/>
</dbReference>
<name>A0A9P0XKE8_PIEBR</name>
<dbReference type="EMBL" id="CALOZG010000085">
    <property type="protein sequence ID" value="CAH4037624.1"/>
    <property type="molecule type" value="Genomic_DNA"/>
</dbReference>
<proteinExistence type="predicted"/>
<gene>
    <name evidence="2" type="ORF">PIBRA_LOCUS13269</name>
</gene>
<organism evidence="2 3">
    <name type="scientific">Pieris brassicae</name>
    <name type="common">White butterfly</name>
    <name type="synonym">Large white butterfly</name>
    <dbReference type="NCBI Taxonomy" id="7116"/>
    <lineage>
        <taxon>Eukaryota</taxon>
        <taxon>Metazoa</taxon>
        <taxon>Ecdysozoa</taxon>
        <taxon>Arthropoda</taxon>
        <taxon>Hexapoda</taxon>
        <taxon>Insecta</taxon>
        <taxon>Pterygota</taxon>
        <taxon>Neoptera</taxon>
        <taxon>Endopterygota</taxon>
        <taxon>Lepidoptera</taxon>
        <taxon>Glossata</taxon>
        <taxon>Ditrysia</taxon>
        <taxon>Papilionoidea</taxon>
        <taxon>Pieridae</taxon>
        <taxon>Pierinae</taxon>
        <taxon>Pieris</taxon>
    </lineage>
</organism>
<protein>
    <submittedName>
        <fullName evidence="2">Uncharacterized protein</fullName>
    </submittedName>
</protein>
<accession>A0A9P0XKE8</accession>
<sequence length="165" mass="19464">MDKLYQDQLRVWGDIQKLTNNYKKDGAERKRNPDYFQSRLFHLEELWNKFQSNHDRMLIEYSQNHKYFQEMEYEQSQGSYHSIKETLSQAYQDILLRMEKPKASTSVSEFEEQGTSGRQESAQQQQQGLVSMLSSRRGIPKGLRICSASRRHFLGPPITVQLNVI</sequence>
<feature type="compositionally biased region" description="Polar residues" evidence="1">
    <location>
        <begin position="103"/>
        <end position="131"/>
    </location>
</feature>
<evidence type="ECO:0000256" key="1">
    <source>
        <dbReference type="SAM" id="MobiDB-lite"/>
    </source>
</evidence>
<dbReference type="AlphaFoldDB" id="A0A9P0XKE8"/>
<feature type="region of interest" description="Disordered" evidence="1">
    <location>
        <begin position="102"/>
        <end position="131"/>
    </location>
</feature>
<comment type="caution">
    <text evidence="2">The sequence shown here is derived from an EMBL/GenBank/DDBJ whole genome shotgun (WGS) entry which is preliminary data.</text>
</comment>
<keyword evidence="3" id="KW-1185">Reference proteome</keyword>
<reference evidence="2" key="1">
    <citation type="submission" date="2022-05" db="EMBL/GenBank/DDBJ databases">
        <authorList>
            <person name="Okamura Y."/>
        </authorList>
    </citation>
    <scope>NUCLEOTIDE SEQUENCE</scope>
</reference>
<evidence type="ECO:0000313" key="2">
    <source>
        <dbReference type="EMBL" id="CAH4037624.1"/>
    </source>
</evidence>